<evidence type="ECO:0000256" key="8">
    <source>
        <dbReference type="ARBA" id="ARBA00022909"/>
    </source>
</evidence>
<evidence type="ECO:0000256" key="6">
    <source>
        <dbReference type="ARBA" id="ARBA00022723"/>
    </source>
</evidence>
<accession>A0ABU9BC12</accession>
<evidence type="ECO:0000259" key="10">
    <source>
        <dbReference type="PROSITE" id="PS50972"/>
    </source>
</evidence>
<evidence type="ECO:0000256" key="4">
    <source>
        <dbReference type="ARBA" id="ARBA00012458"/>
    </source>
</evidence>
<dbReference type="EC" id="2.5.1.15" evidence="4 9"/>
<protein>
    <recommendedName>
        <fullName evidence="4 9">Dihydropteroate synthase</fullName>
        <shortName evidence="9">DHPS</shortName>
        <ecNumber evidence="4 9">2.5.1.15</ecNumber>
    </recommendedName>
    <alternativeName>
        <fullName evidence="9">Dihydropteroate pyrophosphorylase</fullName>
    </alternativeName>
</protein>
<comment type="similarity">
    <text evidence="9">Belongs to the DHPS family.</text>
</comment>
<evidence type="ECO:0000256" key="1">
    <source>
        <dbReference type="ARBA" id="ARBA00000012"/>
    </source>
</evidence>
<proteinExistence type="inferred from homology"/>
<dbReference type="PROSITE" id="PS50972">
    <property type="entry name" value="PTERIN_BINDING"/>
    <property type="match status" value="1"/>
</dbReference>
<dbReference type="PROSITE" id="PS00792">
    <property type="entry name" value="DHPS_1"/>
    <property type="match status" value="1"/>
</dbReference>
<evidence type="ECO:0000256" key="3">
    <source>
        <dbReference type="ARBA" id="ARBA00004763"/>
    </source>
</evidence>
<dbReference type="Gene3D" id="3.20.20.20">
    <property type="entry name" value="Dihydropteroate synthase-like"/>
    <property type="match status" value="1"/>
</dbReference>
<name>A0ABU9BC12_9BURK</name>
<dbReference type="InterPro" id="IPR045031">
    <property type="entry name" value="DHP_synth-like"/>
</dbReference>
<gene>
    <name evidence="11" type="primary">folP</name>
    <name evidence="11" type="ORF">AACH11_14610</name>
</gene>
<comment type="catalytic activity">
    <reaction evidence="1">
        <text>(7,8-dihydropterin-6-yl)methyl diphosphate + 4-aminobenzoate = 7,8-dihydropteroate + diphosphate</text>
        <dbReference type="Rhea" id="RHEA:19949"/>
        <dbReference type="ChEBI" id="CHEBI:17836"/>
        <dbReference type="ChEBI" id="CHEBI:17839"/>
        <dbReference type="ChEBI" id="CHEBI:33019"/>
        <dbReference type="ChEBI" id="CHEBI:72950"/>
        <dbReference type="EC" id="2.5.1.15"/>
    </reaction>
</comment>
<comment type="caution">
    <text evidence="11">The sequence shown here is derived from an EMBL/GenBank/DDBJ whole genome shotgun (WGS) entry which is preliminary data.</text>
</comment>
<dbReference type="CDD" id="cd00739">
    <property type="entry name" value="DHPS"/>
    <property type="match status" value="1"/>
</dbReference>
<keyword evidence="12" id="KW-1185">Reference proteome</keyword>
<dbReference type="PANTHER" id="PTHR20941:SF1">
    <property type="entry name" value="FOLIC ACID SYNTHESIS PROTEIN FOL1"/>
    <property type="match status" value="1"/>
</dbReference>
<dbReference type="Proteomes" id="UP001368500">
    <property type="component" value="Unassembled WGS sequence"/>
</dbReference>
<sequence>MSLCWQTRRFFLDLSARPLVMGIVNVTPDSFSDGGRHDEADAALRHCEQLLRDGADILDIGGESTRPGARIPDADEELRRVLPVVRGAVTLGVPVSVDTSSPAVMRAVLDAGADIINDVRALQREGAVEAVAAHAQAGVCLMHMRGEPATMQQFTDYDDVVHAVRDFLRERVALLQAGGVSKDRIVLDPGIGFAKTPEHNWVLMQRQRELLVDGVPLLAGWSRKSSLGLLTGRSVGERLVPSVAAALAAVQHGARIVRVHDVRETVDAFKVWAASGLAAVR</sequence>
<evidence type="ECO:0000256" key="2">
    <source>
        <dbReference type="ARBA" id="ARBA00001946"/>
    </source>
</evidence>
<evidence type="ECO:0000313" key="11">
    <source>
        <dbReference type="EMBL" id="MEK8027196.1"/>
    </source>
</evidence>
<dbReference type="InterPro" id="IPR011005">
    <property type="entry name" value="Dihydropteroate_synth-like_sf"/>
</dbReference>
<dbReference type="NCBIfam" id="TIGR01496">
    <property type="entry name" value="DHPS"/>
    <property type="match status" value="1"/>
</dbReference>
<evidence type="ECO:0000256" key="9">
    <source>
        <dbReference type="RuleBase" id="RU361205"/>
    </source>
</evidence>
<feature type="domain" description="Pterin-binding" evidence="10">
    <location>
        <begin position="18"/>
        <end position="270"/>
    </location>
</feature>
<comment type="cofactor">
    <cofactor evidence="2 9">
        <name>Mg(2+)</name>
        <dbReference type="ChEBI" id="CHEBI:18420"/>
    </cofactor>
</comment>
<organism evidence="11 12">
    <name type="scientific">Pseudaquabacterium rugosum</name>
    <dbReference type="NCBI Taxonomy" id="2984194"/>
    <lineage>
        <taxon>Bacteria</taxon>
        <taxon>Pseudomonadati</taxon>
        <taxon>Pseudomonadota</taxon>
        <taxon>Betaproteobacteria</taxon>
        <taxon>Burkholderiales</taxon>
        <taxon>Sphaerotilaceae</taxon>
        <taxon>Pseudaquabacterium</taxon>
    </lineage>
</organism>
<keyword evidence="5 9" id="KW-0808">Transferase</keyword>
<dbReference type="EMBL" id="JBBUTF010000013">
    <property type="protein sequence ID" value="MEK8027196.1"/>
    <property type="molecule type" value="Genomic_DNA"/>
</dbReference>
<keyword evidence="6 9" id="KW-0479">Metal-binding</keyword>
<dbReference type="InterPro" id="IPR006390">
    <property type="entry name" value="DHP_synth_dom"/>
</dbReference>
<evidence type="ECO:0000256" key="7">
    <source>
        <dbReference type="ARBA" id="ARBA00022842"/>
    </source>
</evidence>
<dbReference type="InterPro" id="IPR000489">
    <property type="entry name" value="Pterin-binding_dom"/>
</dbReference>
<dbReference type="SUPFAM" id="SSF51717">
    <property type="entry name" value="Dihydropteroate synthetase-like"/>
    <property type="match status" value="1"/>
</dbReference>
<dbReference type="Pfam" id="PF00809">
    <property type="entry name" value="Pterin_bind"/>
    <property type="match status" value="1"/>
</dbReference>
<evidence type="ECO:0000313" key="12">
    <source>
        <dbReference type="Proteomes" id="UP001368500"/>
    </source>
</evidence>
<keyword evidence="8 9" id="KW-0289">Folate biosynthesis</keyword>
<reference evidence="11 12" key="1">
    <citation type="submission" date="2024-04" db="EMBL/GenBank/DDBJ databases">
        <title>Novel species of the genus Ideonella isolated from streams.</title>
        <authorList>
            <person name="Lu H."/>
        </authorList>
    </citation>
    <scope>NUCLEOTIDE SEQUENCE [LARGE SCALE GENOMIC DNA]</scope>
    <source>
        <strain evidence="11 12">BYS139W</strain>
    </source>
</reference>
<dbReference type="GO" id="GO:0004156">
    <property type="term" value="F:dihydropteroate synthase activity"/>
    <property type="evidence" value="ECO:0007669"/>
    <property type="project" value="UniProtKB-EC"/>
</dbReference>
<keyword evidence="7 9" id="KW-0460">Magnesium</keyword>
<dbReference type="RefSeq" id="WP_341375122.1">
    <property type="nucleotide sequence ID" value="NZ_JBBUTF010000013.1"/>
</dbReference>
<comment type="pathway">
    <text evidence="3 9">Cofactor biosynthesis; tetrahydrofolate biosynthesis; 7,8-dihydrofolate from 2-amino-4-hydroxy-6-hydroxymethyl-7,8-dihydropteridine diphosphate and 4-aminobenzoate: step 1/2.</text>
</comment>
<dbReference type="PROSITE" id="PS00793">
    <property type="entry name" value="DHPS_2"/>
    <property type="match status" value="1"/>
</dbReference>
<comment type="function">
    <text evidence="9">Catalyzes the condensation of para-aminobenzoate (pABA) with 6-hydroxymethyl-7,8-dihydropterin diphosphate (DHPt-PP) to form 7,8-dihydropteroate (H2Pte), the immediate precursor of folate derivatives.</text>
</comment>
<dbReference type="PANTHER" id="PTHR20941">
    <property type="entry name" value="FOLATE SYNTHESIS PROTEINS"/>
    <property type="match status" value="1"/>
</dbReference>
<evidence type="ECO:0000256" key="5">
    <source>
        <dbReference type="ARBA" id="ARBA00022679"/>
    </source>
</evidence>